<dbReference type="EMBL" id="LAZR01002940">
    <property type="protein sequence ID" value="KKN23781.1"/>
    <property type="molecule type" value="Genomic_DNA"/>
</dbReference>
<dbReference type="SUPFAM" id="SSF47781">
    <property type="entry name" value="RuvA domain 2-like"/>
    <property type="match status" value="1"/>
</dbReference>
<organism evidence="2">
    <name type="scientific">marine sediment metagenome</name>
    <dbReference type="NCBI Taxonomy" id="412755"/>
    <lineage>
        <taxon>unclassified sequences</taxon>
        <taxon>metagenomes</taxon>
        <taxon>ecological metagenomes</taxon>
    </lineage>
</organism>
<gene>
    <name evidence="2" type="ORF">LCGC14_0901510</name>
</gene>
<dbReference type="PANTHER" id="PTHR21180">
    <property type="entry name" value="ENDONUCLEASE/EXONUCLEASE/PHOSPHATASE FAMILY DOMAIN-CONTAINING PROTEIN 1"/>
    <property type="match status" value="1"/>
</dbReference>
<dbReference type="InterPro" id="IPR004509">
    <property type="entry name" value="Competence_ComEA_HhH"/>
</dbReference>
<dbReference type="GO" id="GO:0003677">
    <property type="term" value="F:DNA binding"/>
    <property type="evidence" value="ECO:0007669"/>
    <property type="project" value="InterPro"/>
</dbReference>
<dbReference type="PANTHER" id="PTHR21180:SF32">
    <property type="entry name" value="ENDONUCLEASE_EXONUCLEASE_PHOSPHATASE FAMILY DOMAIN-CONTAINING PROTEIN 1"/>
    <property type="match status" value="1"/>
</dbReference>
<sequence>MKFNKLFGALVLSAMLSMSAGSAYAMDKININTATQSELQSLNGVGEATAAAIVQYRENNGQFKSVEDLVNVKGIGSKKVANLADELTVSDKK</sequence>
<dbReference type="AlphaFoldDB" id="A0A0F9RFF5"/>
<protein>
    <recommendedName>
        <fullName evidence="1">Helix-hairpin-helix DNA-binding motif class 1 domain-containing protein</fullName>
    </recommendedName>
</protein>
<dbReference type="Pfam" id="PF12836">
    <property type="entry name" value="HHH_3"/>
    <property type="match status" value="1"/>
</dbReference>
<dbReference type="InterPro" id="IPR051675">
    <property type="entry name" value="Endo/Exo/Phosphatase_dom_1"/>
</dbReference>
<proteinExistence type="predicted"/>
<dbReference type="NCBIfam" id="TIGR00426">
    <property type="entry name" value="competence protein ComEA helix-hairpin-helix repeat region"/>
    <property type="match status" value="1"/>
</dbReference>
<name>A0A0F9RFF5_9ZZZZ</name>
<accession>A0A0F9RFF5</accession>
<feature type="domain" description="Helix-hairpin-helix DNA-binding motif class 1" evidence="1">
    <location>
        <begin position="37"/>
        <end position="56"/>
    </location>
</feature>
<dbReference type="InterPro" id="IPR003583">
    <property type="entry name" value="Hlx-hairpin-Hlx_DNA-bd_motif"/>
</dbReference>
<dbReference type="InterPro" id="IPR010994">
    <property type="entry name" value="RuvA_2-like"/>
</dbReference>
<evidence type="ECO:0000259" key="1">
    <source>
        <dbReference type="SMART" id="SM00278"/>
    </source>
</evidence>
<reference evidence="2" key="1">
    <citation type="journal article" date="2015" name="Nature">
        <title>Complex archaea that bridge the gap between prokaryotes and eukaryotes.</title>
        <authorList>
            <person name="Spang A."/>
            <person name="Saw J.H."/>
            <person name="Jorgensen S.L."/>
            <person name="Zaremba-Niedzwiedzka K."/>
            <person name="Martijn J."/>
            <person name="Lind A.E."/>
            <person name="van Eijk R."/>
            <person name="Schleper C."/>
            <person name="Guy L."/>
            <person name="Ettema T.J."/>
        </authorList>
    </citation>
    <scope>NUCLEOTIDE SEQUENCE</scope>
</reference>
<evidence type="ECO:0000313" key="2">
    <source>
        <dbReference type="EMBL" id="KKN23781.1"/>
    </source>
</evidence>
<feature type="domain" description="Helix-hairpin-helix DNA-binding motif class 1" evidence="1">
    <location>
        <begin position="67"/>
        <end position="86"/>
    </location>
</feature>
<dbReference type="SMART" id="SM00278">
    <property type="entry name" value="HhH1"/>
    <property type="match status" value="2"/>
</dbReference>
<dbReference type="Gene3D" id="1.10.150.280">
    <property type="entry name" value="AF1531-like domain"/>
    <property type="match status" value="1"/>
</dbReference>
<comment type="caution">
    <text evidence="2">The sequence shown here is derived from an EMBL/GenBank/DDBJ whole genome shotgun (WGS) entry which is preliminary data.</text>
</comment>
<dbReference type="GO" id="GO:0006281">
    <property type="term" value="P:DNA repair"/>
    <property type="evidence" value="ECO:0007669"/>
    <property type="project" value="InterPro"/>
</dbReference>